<evidence type="ECO:0000256" key="2">
    <source>
        <dbReference type="ARBA" id="ARBA00010581"/>
    </source>
</evidence>
<keyword evidence="11" id="KW-1185">Reference proteome</keyword>
<keyword evidence="5 8" id="KW-1133">Transmembrane helix</keyword>
<proteinExistence type="inferred from homology"/>
<gene>
    <name evidence="10" type="primary">cyoC</name>
    <name evidence="10" type="ORF">BTSPAZIEG_0312</name>
</gene>
<dbReference type="SUPFAM" id="SSF81452">
    <property type="entry name" value="Cytochrome c oxidase subunit III-like"/>
    <property type="match status" value="1"/>
</dbReference>
<evidence type="ECO:0000256" key="3">
    <source>
        <dbReference type="ARBA" id="ARBA00022475"/>
    </source>
</evidence>
<evidence type="ECO:0000256" key="4">
    <source>
        <dbReference type="ARBA" id="ARBA00022692"/>
    </source>
</evidence>
<feature type="transmembrane region" description="Helical" evidence="8">
    <location>
        <begin position="178"/>
        <end position="201"/>
    </location>
</feature>
<dbReference type="InterPro" id="IPR035973">
    <property type="entry name" value="Cyt_c_oxidase_su3-like_sf"/>
</dbReference>
<name>A0A160SZ97_BUCTT</name>
<evidence type="ECO:0000259" key="9">
    <source>
        <dbReference type="PROSITE" id="PS50253"/>
    </source>
</evidence>
<accession>A0A160SZ97</accession>
<dbReference type="RefSeq" id="WP_075472796.1">
    <property type="nucleotide sequence ID" value="NZ_CP135003.1"/>
</dbReference>
<evidence type="ECO:0000256" key="8">
    <source>
        <dbReference type="SAM" id="Phobius"/>
    </source>
</evidence>
<dbReference type="PATRIC" id="fig|98804.3.peg.294"/>
<keyword evidence="6 8" id="KW-0472">Membrane</keyword>
<dbReference type="PANTHER" id="PTHR11403:SF2">
    <property type="entry name" value="CYTOCHROME BO(3) UBIQUINOL OXIDASE SUBUNIT 3"/>
    <property type="match status" value="1"/>
</dbReference>
<comment type="subcellular location">
    <subcellularLocation>
        <location evidence="1 7">Cell membrane</location>
        <topology evidence="1 7">Multi-pass membrane protein</topology>
    </subcellularLocation>
</comment>
<evidence type="ECO:0000256" key="6">
    <source>
        <dbReference type="ARBA" id="ARBA00023136"/>
    </source>
</evidence>
<evidence type="ECO:0000313" key="10">
    <source>
        <dbReference type="EMBL" id="CUR53276.1"/>
    </source>
</evidence>
<dbReference type="InterPro" id="IPR024791">
    <property type="entry name" value="Cyt_c/ubiquinol_Oxase_su3"/>
</dbReference>
<dbReference type="AlphaFoldDB" id="A0A160SZ97"/>
<feature type="transmembrane region" description="Helical" evidence="8">
    <location>
        <begin position="70"/>
        <end position="91"/>
    </location>
</feature>
<dbReference type="PANTHER" id="PTHR11403">
    <property type="entry name" value="CYTOCHROME C OXIDASE SUBUNIT III"/>
    <property type="match status" value="1"/>
</dbReference>
<feature type="transmembrane region" description="Helical" evidence="8">
    <location>
        <begin position="29"/>
        <end position="50"/>
    </location>
</feature>
<evidence type="ECO:0000256" key="1">
    <source>
        <dbReference type="ARBA" id="ARBA00004651"/>
    </source>
</evidence>
<sequence length="206" mass="25062">MIFQKKKIHQYSIKKDIQKDKFENNVFGFWLYLMSECIIFSILFVVFFIMNKNRQLNQLFDQKIVSLWTIFLETFFLLSTSFLNSFLVYILDKISFKYVLYLILSILFCGMTFLYIEISELYKIFCFFCLNKINGFFSSFFALLGMHCLHVFFALLWTFVLLLHIFKNTIIKNVYKNFVCLNLFWHFLDIIWLFIITYIYLLNNII</sequence>
<dbReference type="GO" id="GO:0004129">
    <property type="term" value="F:cytochrome-c oxidase activity"/>
    <property type="evidence" value="ECO:0007669"/>
    <property type="project" value="InterPro"/>
</dbReference>
<evidence type="ECO:0000313" key="11">
    <source>
        <dbReference type="Proteomes" id="UP000243633"/>
    </source>
</evidence>
<protein>
    <submittedName>
        <fullName evidence="10">Cytochrome bo(3) ubiquinol oxidase subunit 3</fullName>
    </submittedName>
</protein>
<evidence type="ECO:0000256" key="5">
    <source>
        <dbReference type="ARBA" id="ARBA00022989"/>
    </source>
</evidence>
<dbReference type="InterPro" id="IPR000298">
    <property type="entry name" value="Cyt_c_oxidase-like_su3"/>
</dbReference>
<dbReference type="STRING" id="98804.BTSPAZIEG_0312"/>
<feature type="transmembrane region" description="Helical" evidence="8">
    <location>
        <begin position="136"/>
        <end position="166"/>
    </location>
</feature>
<reference evidence="11" key="1">
    <citation type="submission" date="2015-10" db="EMBL/GenBank/DDBJ databases">
        <authorList>
            <person name="Manzano-Marin A."/>
            <person name="Manzano-Marin A."/>
        </authorList>
    </citation>
    <scope>NUCLEOTIDE SEQUENCE [LARGE SCALE GENOMIC DNA]</scope>
    <source>
        <strain evidence="11">BTs</strain>
    </source>
</reference>
<dbReference type="InterPro" id="IPR013833">
    <property type="entry name" value="Cyt_c_oxidase_su3_a-hlx"/>
</dbReference>
<dbReference type="GO" id="GO:0019646">
    <property type="term" value="P:aerobic electron transport chain"/>
    <property type="evidence" value="ECO:0007669"/>
    <property type="project" value="InterPro"/>
</dbReference>
<keyword evidence="4 7" id="KW-0812">Transmembrane</keyword>
<dbReference type="EMBL" id="LN890285">
    <property type="protein sequence ID" value="CUR53276.1"/>
    <property type="molecule type" value="Genomic_DNA"/>
</dbReference>
<feature type="transmembrane region" description="Helical" evidence="8">
    <location>
        <begin position="98"/>
        <end position="116"/>
    </location>
</feature>
<dbReference type="Gene3D" id="1.20.120.80">
    <property type="entry name" value="Cytochrome c oxidase, subunit III, four-helix bundle"/>
    <property type="match status" value="1"/>
</dbReference>
<evidence type="ECO:0000256" key="7">
    <source>
        <dbReference type="RuleBase" id="RU003376"/>
    </source>
</evidence>
<dbReference type="Proteomes" id="UP000243633">
    <property type="component" value="Chromosome 1"/>
</dbReference>
<keyword evidence="3" id="KW-1003">Cell membrane</keyword>
<organism evidence="10 11">
    <name type="scientific">Buchnera aphidicola subsp. Tuberolachnus salignus</name>
    <dbReference type="NCBI Taxonomy" id="98804"/>
    <lineage>
        <taxon>Bacteria</taxon>
        <taxon>Pseudomonadati</taxon>
        <taxon>Pseudomonadota</taxon>
        <taxon>Gammaproteobacteria</taxon>
        <taxon>Enterobacterales</taxon>
        <taxon>Erwiniaceae</taxon>
        <taxon>Buchnera</taxon>
    </lineage>
</organism>
<dbReference type="GO" id="GO:0005886">
    <property type="term" value="C:plasma membrane"/>
    <property type="evidence" value="ECO:0007669"/>
    <property type="project" value="UniProtKB-SubCell"/>
</dbReference>
<dbReference type="PROSITE" id="PS50253">
    <property type="entry name" value="COX3"/>
    <property type="match status" value="1"/>
</dbReference>
<comment type="similarity">
    <text evidence="2 7">Belongs to the cytochrome c oxidase subunit 3 family.</text>
</comment>
<dbReference type="OrthoDB" id="9810850at2"/>
<feature type="domain" description="Heme-copper oxidase subunit III family profile" evidence="9">
    <location>
        <begin position="27"/>
        <end position="204"/>
    </location>
</feature>